<feature type="domain" description="Peptidase S1" evidence="6">
    <location>
        <begin position="403"/>
        <end position="583"/>
    </location>
</feature>
<dbReference type="EMBL" id="JARPUR010000005">
    <property type="protein sequence ID" value="KAK4875311.1"/>
    <property type="molecule type" value="Genomic_DNA"/>
</dbReference>
<keyword evidence="8" id="KW-1185">Reference proteome</keyword>
<keyword evidence="1" id="KW-0645">Protease</keyword>
<dbReference type="Gene3D" id="2.40.10.10">
    <property type="entry name" value="Trypsin-like serine proteases"/>
    <property type="match status" value="2"/>
</dbReference>
<organism evidence="7 8">
    <name type="scientific">Aquatica leii</name>
    <dbReference type="NCBI Taxonomy" id="1421715"/>
    <lineage>
        <taxon>Eukaryota</taxon>
        <taxon>Metazoa</taxon>
        <taxon>Ecdysozoa</taxon>
        <taxon>Arthropoda</taxon>
        <taxon>Hexapoda</taxon>
        <taxon>Insecta</taxon>
        <taxon>Pterygota</taxon>
        <taxon>Neoptera</taxon>
        <taxon>Endopterygota</taxon>
        <taxon>Coleoptera</taxon>
        <taxon>Polyphaga</taxon>
        <taxon>Elateriformia</taxon>
        <taxon>Elateroidea</taxon>
        <taxon>Lampyridae</taxon>
        <taxon>Luciolinae</taxon>
        <taxon>Aquatica</taxon>
    </lineage>
</organism>
<reference evidence="8" key="1">
    <citation type="submission" date="2023-01" db="EMBL/GenBank/DDBJ databases">
        <title>Key to firefly adult light organ development and bioluminescence: homeobox transcription factors regulate luciferase expression and transportation to peroxisome.</title>
        <authorList>
            <person name="Fu X."/>
        </authorList>
    </citation>
    <scope>NUCLEOTIDE SEQUENCE [LARGE SCALE GENOMIC DNA]</scope>
</reference>
<dbReference type="PROSITE" id="PS50240">
    <property type="entry name" value="TRYPSIN_DOM"/>
    <property type="match status" value="1"/>
</dbReference>
<dbReference type="SMART" id="SM00020">
    <property type="entry name" value="Tryp_SPc"/>
    <property type="match status" value="1"/>
</dbReference>
<evidence type="ECO:0000256" key="3">
    <source>
        <dbReference type="ARBA" id="ARBA00022825"/>
    </source>
</evidence>
<protein>
    <recommendedName>
        <fullName evidence="6">Peptidase S1 domain-containing protein</fullName>
    </recommendedName>
</protein>
<keyword evidence="2" id="KW-0378">Hydrolase</keyword>
<dbReference type="PANTHER" id="PTHR24276:SF98">
    <property type="entry name" value="FI18310P1-RELATED"/>
    <property type="match status" value="1"/>
</dbReference>
<dbReference type="Proteomes" id="UP001353858">
    <property type="component" value="Unassembled WGS sequence"/>
</dbReference>
<keyword evidence="3" id="KW-0720">Serine protease</keyword>
<dbReference type="PANTHER" id="PTHR24276">
    <property type="entry name" value="POLYSERASE-RELATED"/>
    <property type="match status" value="1"/>
</dbReference>
<feature type="region of interest" description="Disordered" evidence="5">
    <location>
        <begin position="129"/>
        <end position="154"/>
    </location>
</feature>
<accession>A0AAN7S7I6</accession>
<keyword evidence="4" id="KW-1015">Disulfide bond</keyword>
<dbReference type="SUPFAM" id="SSF50494">
    <property type="entry name" value="Trypsin-like serine proteases"/>
    <property type="match status" value="1"/>
</dbReference>
<dbReference type="GO" id="GO:0004252">
    <property type="term" value="F:serine-type endopeptidase activity"/>
    <property type="evidence" value="ECO:0007669"/>
    <property type="project" value="InterPro"/>
</dbReference>
<proteinExistence type="predicted"/>
<evidence type="ECO:0000256" key="1">
    <source>
        <dbReference type="ARBA" id="ARBA00022670"/>
    </source>
</evidence>
<dbReference type="InterPro" id="IPR009003">
    <property type="entry name" value="Peptidase_S1_PA"/>
</dbReference>
<evidence type="ECO:0000256" key="2">
    <source>
        <dbReference type="ARBA" id="ARBA00022801"/>
    </source>
</evidence>
<name>A0AAN7S7I6_9COLE</name>
<evidence type="ECO:0000313" key="7">
    <source>
        <dbReference type="EMBL" id="KAK4875311.1"/>
    </source>
</evidence>
<dbReference type="InterPro" id="IPR001254">
    <property type="entry name" value="Trypsin_dom"/>
</dbReference>
<dbReference type="InterPro" id="IPR050430">
    <property type="entry name" value="Peptidase_S1"/>
</dbReference>
<dbReference type="GO" id="GO:0006508">
    <property type="term" value="P:proteolysis"/>
    <property type="evidence" value="ECO:0007669"/>
    <property type="project" value="UniProtKB-KW"/>
</dbReference>
<dbReference type="AlphaFoldDB" id="A0AAN7S7I6"/>
<feature type="region of interest" description="Disordered" evidence="5">
    <location>
        <begin position="306"/>
        <end position="329"/>
    </location>
</feature>
<feature type="compositionally biased region" description="Basic and acidic residues" evidence="5">
    <location>
        <begin position="306"/>
        <end position="319"/>
    </location>
</feature>
<sequence length="583" mass="65167">MDKKALSERELEEIAATFWNSDDDLEQSESEKDECEDLMLVNSLCGDSDDLDMNNLPVQFDAGFVLVSENKNSAISLQPGTSTDTNIVHHEAIPQTDLPGESQHATETLILKSKNSTYKFNLACEVASSNSNNPEDVGESLSDPSISGHSHLSSNSKIVSEDAASSLDSQTTLDVAASSSTCDLSINENASCNEISDTNIEDIETGRQLNISFFCDKDRKQNKRKQQNLHSSNDAKLYDKIIEWMQKLNNEQLLQKINNFKPTVLSGFVVFLETTIESDENMSQHLENYNDRSIMEIDYIPDVSNDPKIDSIGNDDHKNSAKRSLKRKSSDTVEQKLSLVDNAVWGFMSIGSGHFNMNEVFSILGIKSIDEKSFQKFEEKLRGYLAFGCRIVWQFYKWNRQTHSKRNDGSVTDYVIVVGVNALNDSGDTYEVASTQLHPLFDSDHFNYAALLLNTTTSIIFSYKVQPIVLTPLIPFDGSNVIITGWGINNSSATYDNYKLQTLNTTVISRSECQKIYTGVNWNVSAPFMCTFMDQNGPCFTDVGAPVTACNMQFAIVFYPYCGIQPDVLVTVFAIYDWIISMI</sequence>
<dbReference type="InterPro" id="IPR043504">
    <property type="entry name" value="Peptidase_S1_PA_chymotrypsin"/>
</dbReference>
<evidence type="ECO:0000313" key="8">
    <source>
        <dbReference type="Proteomes" id="UP001353858"/>
    </source>
</evidence>
<evidence type="ECO:0000259" key="6">
    <source>
        <dbReference type="PROSITE" id="PS50240"/>
    </source>
</evidence>
<evidence type="ECO:0000256" key="4">
    <source>
        <dbReference type="ARBA" id="ARBA00023157"/>
    </source>
</evidence>
<feature type="compositionally biased region" description="Low complexity" evidence="5">
    <location>
        <begin position="142"/>
        <end position="154"/>
    </location>
</feature>
<evidence type="ECO:0000256" key="5">
    <source>
        <dbReference type="SAM" id="MobiDB-lite"/>
    </source>
</evidence>
<gene>
    <name evidence="7" type="ORF">RN001_011733</name>
</gene>
<comment type="caution">
    <text evidence="7">The sequence shown here is derived from an EMBL/GenBank/DDBJ whole genome shotgun (WGS) entry which is preliminary data.</text>
</comment>
<dbReference type="Pfam" id="PF00089">
    <property type="entry name" value="Trypsin"/>
    <property type="match status" value="1"/>
</dbReference>